<name>A0A2H1JIR1_9MICO</name>
<dbReference type="Proteomes" id="UP000234382">
    <property type="component" value="Unassembled WGS sequence"/>
</dbReference>
<gene>
    <name evidence="1" type="ORF">BI49514_02040</name>
</gene>
<reference evidence="2" key="1">
    <citation type="submission" date="2017-03" db="EMBL/GenBank/DDBJ databases">
        <authorList>
            <person name="Monnet C."/>
        </authorList>
    </citation>
    <scope>NUCLEOTIDE SEQUENCE [LARGE SCALE GENOMIC DNA]</scope>
    <source>
        <strain evidence="2">ATCC 49514</strain>
    </source>
</reference>
<sequence>MVVAIGYFSSEVSDGDHHSRFHVSYGRGGVSAQALPPAVMTPPSAVSTCAVIHSASAEAR</sequence>
<dbReference type="EMBL" id="FXYX01000013">
    <property type="protein sequence ID" value="SMX87349.1"/>
    <property type="molecule type" value="Genomic_DNA"/>
</dbReference>
<organism evidence="1 2">
    <name type="scientific">Brevibacterium iodinum ATCC 49514</name>
    <dbReference type="NCBI Taxonomy" id="1255616"/>
    <lineage>
        <taxon>Bacteria</taxon>
        <taxon>Bacillati</taxon>
        <taxon>Actinomycetota</taxon>
        <taxon>Actinomycetes</taxon>
        <taxon>Micrococcales</taxon>
        <taxon>Brevibacteriaceae</taxon>
        <taxon>Brevibacterium</taxon>
    </lineage>
</organism>
<protein>
    <submittedName>
        <fullName evidence="1">Uncharacterized protein</fullName>
    </submittedName>
</protein>
<evidence type="ECO:0000313" key="1">
    <source>
        <dbReference type="EMBL" id="SMX87349.1"/>
    </source>
</evidence>
<evidence type="ECO:0000313" key="2">
    <source>
        <dbReference type="Proteomes" id="UP000234382"/>
    </source>
</evidence>
<dbReference type="AlphaFoldDB" id="A0A2H1JIR1"/>
<accession>A0A2H1JIR1</accession>
<proteinExistence type="predicted"/>
<keyword evidence="2" id="KW-1185">Reference proteome</keyword>